<dbReference type="PANTHER" id="PTHR30151">
    <property type="entry name" value="ALKANE SULFONATE ABC TRANSPORTER-RELATED, MEMBRANE SUBUNIT"/>
    <property type="match status" value="1"/>
</dbReference>
<dbReference type="GO" id="GO:0055085">
    <property type="term" value="P:transmembrane transport"/>
    <property type="evidence" value="ECO:0007669"/>
    <property type="project" value="InterPro"/>
</dbReference>
<dbReference type="PANTHER" id="PTHR30151:SF20">
    <property type="entry name" value="ABC TRANSPORTER PERMEASE PROTEIN HI_0355-RELATED"/>
    <property type="match status" value="1"/>
</dbReference>
<evidence type="ECO:0000256" key="2">
    <source>
        <dbReference type="ARBA" id="ARBA00022448"/>
    </source>
</evidence>
<dbReference type="SUPFAM" id="SSF161098">
    <property type="entry name" value="MetI-like"/>
    <property type="match status" value="1"/>
</dbReference>
<comment type="similarity">
    <text evidence="7">Belongs to the binding-protein-dependent transport system permease family.</text>
</comment>
<feature type="transmembrane region" description="Helical" evidence="7">
    <location>
        <begin position="178"/>
        <end position="200"/>
    </location>
</feature>
<comment type="subcellular location">
    <subcellularLocation>
        <location evidence="1 7">Cell membrane</location>
        <topology evidence="1 7">Multi-pass membrane protein</topology>
    </subcellularLocation>
</comment>
<keyword evidence="3" id="KW-1003">Cell membrane</keyword>
<dbReference type="EMBL" id="CP059378">
    <property type="protein sequence ID" value="QLY78149.1"/>
    <property type="molecule type" value="Genomic_DNA"/>
</dbReference>
<name>A0A7D6VNP2_9CLOT</name>
<feature type="transmembrane region" description="Helical" evidence="7">
    <location>
        <begin position="7"/>
        <end position="27"/>
    </location>
</feature>
<evidence type="ECO:0000313" key="9">
    <source>
        <dbReference type="EMBL" id="QLY78149.1"/>
    </source>
</evidence>
<dbReference type="Pfam" id="PF00528">
    <property type="entry name" value="BPD_transp_1"/>
    <property type="match status" value="1"/>
</dbReference>
<organism evidence="9 10">
    <name type="scientific">Clostridium intestinale</name>
    <dbReference type="NCBI Taxonomy" id="36845"/>
    <lineage>
        <taxon>Bacteria</taxon>
        <taxon>Bacillati</taxon>
        <taxon>Bacillota</taxon>
        <taxon>Clostridia</taxon>
        <taxon>Eubacteriales</taxon>
        <taxon>Clostridiaceae</taxon>
        <taxon>Clostridium</taxon>
    </lineage>
</organism>
<dbReference type="KEGG" id="cint:HZF06_13730"/>
<proteinExistence type="inferred from homology"/>
<dbReference type="Gene3D" id="1.10.3720.10">
    <property type="entry name" value="MetI-like"/>
    <property type="match status" value="1"/>
</dbReference>
<accession>A0A7D6VNP2</accession>
<evidence type="ECO:0000313" key="10">
    <source>
        <dbReference type="Proteomes" id="UP000512286"/>
    </source>
</evidence>
<dbReference type="GO" id="GO:0005886">
    <property type="term" value="C:plasma membrane"/>
    <property type="evidence" value="ECO:0007669"/>
    <property type="project" value="UniProtKB-SubCell"/>
</dbReference>
<dbReference type="InterPro" id="IPR000515">
    <property type="entry name" value="MetI-like"/>
</dbReference>
<feature type="transmembrane region" description="Helical" evidence="7">
    <location>
        <begin position="220"/>
        <end position="243"/>
    </location>
</feature>
<dbReference type="PROSITE" id="PS50928">
    <property type="entry name" value="ABC_TM1"/>
    <property type="match status" value="1"/>
</dbReference>
<evidence type="ECO:0000259" key="8">
    <source>
        <dbReference type="PROSITE" id="PS50928"/>
    </source>
</evidence>
<evidence type="ECO:0000256" key="1">
    <source>
        <dbReference type="ARBA" id="ARBA00004651"/>
    </source>
</evidence>
<reference evidence="9 10" key="1">
    <citation type="submission" date="2020-07" db="EMBL/GenBank/DDBJ databases">
        <title>Electron transfer.</title>
        <authorList>
            <person name="Huang L."/>
            <person name="Liu X."/>
            <person name="Zhou S."/>
        </authorList>
    </citation>
    <scope>NUCLEOTIDE SEQUENCE [LARGE SCALE GENOMIC DNA]</scope>
    <source>
        <strain evidence="9 10">Lx1</strain>
    </source>
</reference>
<dbReference type="RefSeq" id="WP_021801590.1">
    <property type="nucleotide sequence ID" value="NZ_CP059378.1"/>
</dbReference>
<evidence type="ECO:0000256" key="6">
    <source>
        <dbReference type="ARBA" id="ARBA00023136"/>
    </source>
</evidence>
<dbReference type="InterPro" id="IPR035906">
    <property type="entry name" value="MetI-like_sf"/>
</dbReference>
<feature type="transmembrane region" description="Helical" evidence="7">
    <location>
        <begin position="125"/>
        <end position="144"/>
    </location>
</feature>
<gene>
    <name evidence="9" type="ORF">HZF06_13730</name>
</gene>
<keyword evidence="4 7" id="KW-0812">Transmembrane</keyword>
<keyword evidence="2 7" id="KW-0813">Transport</keyword>
<evidence type="ECO:0000256" key="5">
    <source>
        <dbReference type="ARBA" id="ARBA00022989"/>
    </source>
</evidence>
<feature type="transmembrane region" description="Helical" evidence="7">
    <location>
        <begin position="90"/>
        <end position="113"/>
    </location>
</feature>
<feature type="domain" description="ABC transmembrane type-1" evidence="8">
    <location>
        <begin position="59"/>
        <end position="244"/>
    </location>
</feature>
<evidence type="ECO:0000256" key="3">
    <source>
        <dbReference type="ARBA" id="ARBA00022475"/>
    </source>
</evidence>
<dbReference type="Proteomes" id="UP000512286">
    <property type="component" value="Chromosome"/>
</dbReference>
<keyword evidence="6 7" id="KW-0472">Membrane</keyword>
<dbReference type="AlphaFoldDB" id="A0A7D6VNP2"/>
<evidence type="ECO:0000256" key="4">
    <source>
        <dbReference type="ARBA" id="ARBA00022692"/>
    </source>
</evidence>
<keyword evidence="5 7" id="KW-1133">Transmembrane helix</keyword>
<evidence type="ECO:0000256" key="7">
    <source>
        <dbReference type="RuleBase" id="RU363032"/>
    </source>
</evidence>
<feature type="transmembrane region" description="Helical" evidence="7">
    <location>
        <begin position="60"/>
        <end position="83"/>
    </location>
</feature>
<sequence length="255" mass="27769">MKEKVKNVLLPLGFGILVIFIWQKGLIHDVLGFKPFQLPIPSQIIDTLQKNFDKAIADTIVTISGALVGLALGCLIGFLVAVIATQFPKWGYTGLSIIAAFNAIPIVALSPIMNRWFTSGFAQKVGVVTVVCMAAMAINAYRGLNDLKPFSKDLLESYASSERVIFFKLRLPNCLPSVLTALKINVAAAIMAAMISEYFAASTSGIGFGVKDNLRKGMMAMGWSYIVMAALVGIVLYLIVLLVERRAIKWHASQR</sequence>
<protein>
    <submittedName>
        <fullName evidence="9">ABC transporter permease subunit</fullName>
    </submittedName>
</protein>